<evidence type="ECO:0000313" key="2">
    <source>
        <dbReference type="Proteomes" id="UP000221734"/>
    </source>
</evidence>
<sequence>MELGVVERELSIQKCRSDILSLLAISVHRNSAFNYVWCTRDEHGHNGNE</sequence>
<protein>
    <submittedName>
        <fullName evidence="1">Uncharacterized protein</fullName>
    </submittedName>
</protein>
<dbReference type="EMBL" id="LT934425">
    <property type="protein sequence ID" value="SOH04164.1"/>
    <property type="molecule type" value="Genomic_DNA"/>
</dbReference>
<dbReference type="RefSeq" id="WP_157820477.1">
    <property type="nucleotide sequence ID" value="NZ_LT934425.1"/>
</dbReference>
<dbReference type="Proteomes" id="UP000221734">
    <property type="component" value="Chromosome Kuenenia_stuttgartiensis_MBR1"/>
</dbReference>
<accession>A0A2C9CEH2</accession>
<dbReference type="KEGG" id="kst:KSMBR1_1665"/>
<reference evidence="2" key="1">
    <citation type="submission" date="2017-10" db="EMBL/GenBank/DDBJ databases">
        <authorList>
            <person name="Frank J."/>
        </authorList>
    </citation>
    <scope>NUCLEOTIDE SEQUENCE [LARGE SCALE GENOMIC DNA]</scope>
</reference>
<organism evidence="1 2">
    <name type="scientific">Kuenenia stuttgartiensis</name>
    <dbReference type="NCBI Taxonomy" id="174633"/>
    <lineage>
        <taxon>Bacteria</taxon>
        <taxon>Pseudomonadati</taxon>
        <taxon>Planctomycetota</taxon>
        <taxon>Candidatus Brocadiia</taxon>
        <taxon>Candidatus Brocadiales</taxon>
        <taxon>Candidatus Brocadiaceae</taxon>
        <taxon>Candidatus Kuenenia</taxon>
    </lineage>
</organism>
<keyword evidence="2" id="KW-1185">Reference proteome</keyword>
<dbReference type="AlphaFoldDB" id="A0A2C9CEH2"/>
<evidence type="ECO:0000313" key="1">
    <source>
        <dbReference type="EMBL" id="SOH04164.1"/>
    </source>
</evidence>
<gene>
    <name evidence="1" type="ORF">KSMBR1_1665</name>
</gene>
<proteinExistence type="predicted"/>
<name>A0A2C9CEH2_KUEST</name>